<evidence type="ECO:0000313" key="4">
    <source>
        <dbReference type="EMBL" id="CAF5125084.1"/>
    </source>
</evidence>
<dbReference type="AlphaFoldDB" id="A0A8S3FIZ2"/>
<proteinExistence type="predicted"/>
<reference evidence="4" key="1">
    <citation type="submission" date="2021-02" db="EMBL/GenBank/DDBJ databases">
        <authorList>
            <person name="Nowell W R."/>
        </authorList>
    </citation>
    <scope>NUCLEOTIDE SEQUENCE</scope>
</reference>
<organism evidence="4 6">
    <name type="scientific">Rotaria magnacalcarata</name>
    <dbReference type="NCBI Taxonomy" id="392030"/>
    <lineage>
        <taxon>Eukaryota</taxon>
        <taxon>Metazoa</taxon>
        <taxon>Spiralia</taxon>
        <taxon>Gnathifera</taxon>
        <taxon>Rotifera</taxon>
        <taxon>Eurotatoria</taxon>
        <taxon>Bdelloidea</taxon>
        <taxon>Philodinida</taxon>
        <taxon>Philodinidae</taxon>
        <taxon>Rotaria</taxon>
    </lineage>
</organism>
<evidence type="ECO:0000313" key="5">
    <source>
        <dbReference type="EMBL" id="CAF5203466.1"/>
    </source>
</evidence>
<dbReference type="PANTHER" id="PTHR43464:SF19">
    <property type="entry name" value="UBIQUINONE BIOSYNTHESIS O-METHYLTRANSFERASE, MITOCHONDRIAL"/>
    <property type="match status" value="1"/>
</dbReference>
<protein>
    <recommendedName>
        <fullName evidence="7">Hexaprenyldihydroxybenzoate methyltransferase</fullName>
    </recommendedName>
</protein>
<evidence type="ECO:0000256" key="2">
    <source>
        <dbReference type="ARBA" id="ARBA00022679"/>
    </source>
</evidence>
<dbReference type="Proteomes" id="UP000681720">
    <property type="component" value="Unassembled WGS sequence"/>
</dbReference>
<dbReference type="PANTHER" id="PTHR43464">
    <property type="entry name" value="METHYLTRANSFERASE"/>
    <property type="match status" value="1"/>
</dbReference>
<dbReference type="InterPro" id="IPR029063">
    <property type="entry name" value="SAM-dependent_MTases_sf"/>
</dbReference>
<keyword evidence="2" id="KW-0808">Transferase</keyword>
<evidence type="ECO:0000256" key="3">
    <source>
        <dbReference type="ARBA" id="ARBA00022691"/>
    </source>
</evidence>
<dbReference type="GO" id="GO:0005739">
    <property type="term" value="C:mitochondrion"/>
    <property type="evidence" value="ECO:0007669"/>
    <property type="project" value="TreeGrafter"/>
</dbReference>
<dbReference type="SUPFAM" id="SSF53335">
    <property type="entry name" value="S-adenosyl-L-methionine-dependent methyltransferases"/>
    <property type="match status" value="1"/>
</dbReference>
<dbReference type="Proteomes" id="UP000681967">
    <property type="component" value="Unassembled WGS sequence"/>
</dbReference>
<gene>
    <name evidence="4" type="ORF">BYL167_LOCUS67653</name>
    <name evidence="5" type="ORF">GIL414_LOCUS77330</name>
</gene>
<dbReference type="GO" id="GO:0010420">
    <property type="term" value="F:polyprenyldihydroxybenzoate methyltransferase activity"/>
    <property type="evidence" value="ECO:0007669"/>
    <property type="project" value="TreeGrafter"/>
</dbReference>
<comment type="caution">
    <text evidence="4">The sequence shown here is derived from an EMBL/GenBank/DDBJ whole genome shotgun (WGS) entry which is preliminary data.</text>
</comment>
<evidence type="ECO:0000256" key="1">
    <source>
        <dbReference type="ARBA" id="ARBA00022603"/>
    </source>
</evidence>
<keyword evidence="3" id="KW-0949">S-adenosyl-L-methionine</keyword>
<dbReference type="EMBL" id="CAJOBJ010347391">
    <property type="protein sequence ID" value="CAF5203466.1"/>
    <property type="molecule type" value="Genomic_DNA"/>
</dbReference>
<accession>A0A8S3FIZ2</accession>
<evidence type="ECO:0000313" key="6">
    <source>
        <dbReference type="Proteomes" id="UP000681967"/>
    </source>
</evidence>
<evidence type="ECO:0008006" key="7">
    <source>
        <dbReference type="Google" id="ProtNLM"/>
    </source>
</evidence>
<name>A0A8S3FIZ2_9BILA</name>
<feature type="non-terminal residue" evidence="4">
    <location>
        <position position="1"/>
    </location>
</feature>
<sequence>MSILSYRFFRCIPRLRSITLSSRQSSTSSIDPAEINRFRQLSSAWWNETGEYAALHSLNQLRIPFIREQLLQSSSKTNDPIKPLKDFQLLDIGCGGGILTE</sequence>
<dbReference type="GO" id="GO:0032259">
    <property type="term" value="P:methylation"/>
    <property type="evidence" value="ECO:0007669"/>
    <property type="project" value="UniProtKB-KW"/>
</dbReference>
<keyword evidence="1" id="KW-0489">Methyltransferase</keyword>
<dbReference type="Gene3D" id="3.40.50.150">
    <property type="entry name" value="Vaccinia Virus protein VP39"/>
    <property type="match status" value="1"/>
</dbReference>
<dbReference type="EMBL" id="CAJOBH010246029">
    <property type="protein sequence ID" value="CAF5125084.1"/>
    <property type="molecule type" value="Genomic_DNA"/>
</dbReference>